<accession>A0AAJ1D054</accession>
<dbReference type="EMBL" id="JANFVX010000011">
    <property type="protein sequence ID" value="MCW0344859.1"/>
    <property type="molecule type" value="Genomic_DNA"/>
</dbReference>
<evidence type="ECO:0000313" key="2">
    <source>
        <dbReference type="EMBL" id="MCW0344859.1"/>
    </source>
</evidence>
<dbReference type="AlphaFoldDB" id="A0AAJ1D054"/>
<dbReference type="Proteomes" id="UP001208888">
    <property type="component" value="Unassembled WGS sequence"/>
</dbReference>
<protein>
    <submittedName>
        <fullName evidence="2">Uncharacterized protein</fullName>
    </submittedName>
</protein>
<proteinExistence type="predicted"/>
<name>A0AAJ1D054_PANAN</name>
<comment type="caution">
    <text evidence="2">The sequence shown here is derived from an EMBL/GenBank/DDBJ whole genome shotgun (WGS) entry which is preliminary data.</text>
</comment>
<organism evidence="2 3">
    <name type="scientific">Pantoea ananas</name>
    <name type="common">Erwinia uredovora</name>
    <dbReference type="NCBI Taxonomy" id="553"/>
    <lineage>
        <taxon>Bacteria</taxon>
        <taxon>Pseudomonadati</taxon>
        <taxon>Pseudomonadota</taxon>
        <taxon>Gammaproteobacteria</taxon>
        <taxon>Enterobacterales</taxon>
        <taxon>Erwiniaceae</taxon>
        <taxon>Pantoea</taxon>
    </lineage>
</organism>
<evidence type="ECO:0000256" key="1">
    <source>
        <dbReference type="SAM" id="MobiDB-lite"/>
    </source>
</evidence>
<evidence type="ECO:0000313" key="3">
    <source>
        <dbReference type="Proteomes" id="UP001208888"/>
    </source>
</evidence>
<feature type="region of interest" description="Disordered" evidence="1">
    <location>
        <begin position="1"/>
        <end position="60"/>
    </location>
</feature>
<sequence>MAREGIQRVNAESATAGPGPRHGDSRFRWLTTCTRSSERGQPHTGSPQDPPTLAAGAVNNVKLYQRNLTGER</sequence>
<reference evidence="2" key="1">
    <citation type="submission" date="2022-06" db="EMBL/GenBank/DDBJ databases">
        <title>Dynamics of rice microbiomes reveals core vertical transmitted seed endophytes.</title>
        <authorList>
            <person name="Liao K."/>
            <person name="Zhang X."/>
        </authorList>
    </citation>
    <scope>NUCLEOTIDE SEQUENCE</scope>
    <source>
        <strain evidence="2">JT1-17</strain>
    </source>
</reference>
<gene>
    <name evidence="2" type="ORF">NB703_002952</name>
</gene>